<dbReference type="Proteomes" id="UP001597158">
    <property type="component" value="Unassembled WGS sequence"/>
</dbReference>
<evidence type="ECO:0000313" key="2">
    <source>
        <dbReference type="Proteomes" id="UP001597158"/>
    </source>
</evidence>
<dbReference type="EMBL" id="JBHTMC010000035">
    <property type="protein sequence ID" value="MFD1265677.1"/>
    <property type="molecule type" value="Genomic_DNA"/>
</dbReference>
<evidence type="ECO:0000313" key="1">
    <source>
        <dbReference type="EMBL" id="MFD1265677.1"/>
    </source>
</evidence>
<dbReference type="SUPFAM" id="SSF54913">
    <property type="entry name" value="GlnB-like"/>
    <property type="match status" value="1"/>
</dbReference>
<sequence>MTNSLLIAIVTDEVSDAALAIAEREGIRGATILPASGISQSPLRTFFGLTFQSAMTLLFWIADSDTANRTAQRLNEELDLDSPQQGLALTLTIDQLFGLDLGKAAN</sequence>
<dbReference type="InterPro" id="IPR011322">
    <property type="entry name" value="N-reg_PII-like_a/b"/>
</dbReference>
<protein>
    <recommendedName>
        <fullName evidence="3">Nitrogen regulatory protein P-II</fullName>
    </recommendedName>
</protein>
<keyword evidence="2" id="KW-1185">Reference proteome</keyword>
<proteinExistence type="predicted"/>
<reference evidence="2" key="1">
    <citation type="journal article" date="2019" name="Int. J. Syst. Evol. Microbiol.">
        <title>The Global Catalogue of Microorganisms (GCM) 10K type strain sequencing project: providing services to taxonomists for standard genome sequencing and annotation.</title>
        <authorList>
            <consortium name="The Broad Institute Genomics Platform"/>
            <consortium name="The Broad Institute Genome Sequencing Center for Infectious Disease"/>
            <person name="Wu L."/>
            <person name="Ma J."/>
        </authorList>
    </citation>
    <scope>NUCLEOTIDE SEQUENCE [LARGE SCALE GENOMIC DNA]</scope>
    <source>
        <strain evidence="2">CCUG 48884</strain>
    </source>
</reference>
<dbReference type="InterPro" id="IPR015867">
    <property type="entry name" value="N-reg_PII/ATP_PRibTrfase_C"/>
</dbReference>
<name>A0ABW3WJ07_9RHOO</name>
<dbReference type="RefSeq" id="WP_002945708.1">
    <property type="nucleotide sequence ID" value="NZ_JARQZE010000021.1"/>
</dbReference>
<gene>
    <name evidence="1" type="ORF">ACFQ4M_19045</name>
</gene>
<evidence type="ECO:0008006" key="3">
    <source>
        <dbReference type="Google" id="ProtNLM"/>
    </source>
</evidence>
<comment type="caution">
    <text evidence="1">The sequence shown here is derived from an EMBL/GenBank/DDBJ whole genome shotgun (WGS) entry which is preliminary data.</text>
</comment>
<organism evidence="1 2">
    <name type="scientific">Thauera mechernichensis</name>
    <dbReference type="NCBI Taxonomy" id="82788"/>
    <lineage>
        <taxon>Bacteria</taxon>
        <taxon>Pseudomonadati</taxon>
        <taxon>Pseudomonadota</taxon>
        <taxon>Betaproteobacteria</taxon>
        <taxon>Rhodocyclales</taxon>
        <taxon>Zoogloeaceae</taxon>
        <taxon>Thauera</taxon>
    </lineage>
</organism>
<accession>A0ABW3WJ07</accession>
<dbReference type="Gene3D" id="3.30.70.120">
    <property type="match status" value="1"/>
</dbReference>